<name>A0A8J7FUZ7_9FLAO</name>
<feature type="chain" id="PRO_5035170106" evidence="1">
    <location>
        <begin position="19"/>
        <end position="211"/>
    </location>
</feature>
<comment type="caution">
    <text evidence="2">The sequence shown here is derived from an EMBL/GenBank/DDBJ whole genome shotgun (WGS) entry which is preliminary data.</text>
</comment>
<protein>
    <submittedName>
        <fullName evidence="2">DUF4919 domain-containing protein</fullName>
    </submittedName>
</protein>
<dbReference type="AlphaFoldDB" id="A0A8J7FUZ7"/>
<dbReference type="InterPro" id="IPR032578">
    <property type="entry name" value="DUF4919"/>
</dbReference>
<organism evidence="2 3">
    <name type="scientific">Faecalibacter rhinopitheci</name>
    <dbReference type="NCBI Taxonomy" id="2779678"/>
    <lineage>
        <taxon>Bacteria</taxon>
        <taxon>Pseudomonadati</taxon>
        <taxon>Bacteroidota</taxon>
        <taxon>Flavobacteriia</taxon>
        <taxon>Flavobacteriales</taxon>
        <taxon>Weeksellaceae</taxon>
        <taxon>Faecalibacter</taxon>
    </lineage>
</organism>
<dbReference type="EMBL" id="JADGIK010000001">
    <property type="protein sequence ID" value="MBF0595908.1"/>
    <property type="molecule type" value="Genomic_DNA"/>
</dbReference>
<evidence type="ECO:0000313" key="3">
    <source>
        <dbReference type="Proteomes" id="UP000608754"/>
    </source>
</evidence>
<accession>A0A8J7FUZ7</accession>
<dbReference type="RefSeq" id="WP_194181442.1">
    <property type="nucleotide sequence ID" value="NZ_JADGIK010000001.1"/>
</dbReference>
<keyword evidence="1" id="KW-0732">Signal</keyword>
<gene>
    <name evidence="2" type="ORF">IM532_00280</name>
</gene>
<reference evidence="2" key="1">
    <citation type="submission" date="2020-10" db="EMBL/GenBank/DDBJ databases">
        <authorList>
            <person name="Lu T."/>
            <person name="Wang Q."/>
            <person name="Han X."/>
        </authorList>
    </citation>
    <scope>NUCLEOTIDE SEQUENCE</scope>
    <source>
        <strain evidence="2">WQ 117</strain>
    </source>
</reference>
<dbReference type="Proteomes" id="UP000608754">
    <property type="component" value="Unassembled WGS sequence"/>
</dbReference>
<sequence length="211" mass="24644">MRILLFSVSLFFSLYANAQFNIDLERIDSLTKDSTNTEFYFENLKEKFEKKPQDLSQHQLQVLYYQPINTLGSFKYDISTTGIYAKFKELNFKKFIQEAEAKLEEMPANLTILFLLSLAYGETKDGTKKANNYSKKFKLVFEAIKENKSLTDLDNLVELNCVVDEYIILQILGLDSNSLNRTSKMSKDYIIDTFEKNGEKIHFKILRNNIF</sequence>
<keyword evidence="3" id="KW-1185">Reference proteome</keyword>
<feature type="signal peptide" evidence="1">
    <location>
        <begin position="1"/>
        <end position="18"/>
    </location>
</feature>
<evidence type="ECO:0000313" key="2">
    <source>
        <dbReference type="EMBL" id="MBF0595908.1"/>
    </source>
</evidence>
<dbReference type="Pfam" id="PF16266">
    <property type="entry name" value="DUF4919"/>
    <property type="match status" value="1"/>
</dbReference>
<proteinExistence type="predicted"/>
<evidence type="ECO:0000256" key="1">
    <source>
        <dbReference type="SAM" id="SignalP"/>
    </source>
</evidence>